<evidence type="ECO:0000313" key="1">
    <source>
        <dbReference type="EMBL" id="KKR31399.1"/>
    </source>
</evidence>
<reference evidence="1 2" key="1">
    <citation type="journal article" date="2015" name="Nature">
        <title>rRNA introns, odd ribosomes, and small enigmatic genomes across a large radiation of phyla.</title>
        <authorList>
            <person name="Brown C.T."/>
            <person name="Hug L.A."/>
            <person name="Thomas B.C."/>
            <person name="Sharon I."/>
            <person name="Castelle C.J."/>
            <person name="Singh A."/>
            <person name="Wilkins M.J."/>
            <person name="Williams K.H."/>
            <person name="Banfield J.F."/>
        </authorList>
    </citation>
    <scope>NUCLEOTIDE SEQUENCE [LARGE SCALE GENOMIC DNA]</scope>
</reference>
<gene>
    <name evidence="1" type="ORF">UT63_C0071G0004</name>
</gene>
<comment type="caution">
    <text evidence="1">The sequence shown here is derived from an EMBL/GenBank/DDBJ whole genome shotgun (WGS) entry which is preliminary data.</text>
</comment>
<proteinExistence type="predicted"/>
<dbReference type="Proteomes" id="UP000034539">
    <property type="component" value="Unassembled WGS sequence"/>
</dbReference>
<protein>
    <submittedName>
        <fullName evidence="1">Uncharacterized protein</fullName>
    </submittedName>
</protein>
<sequence>MAFCEIRSQNCRTVKPESFSTSTPCGWCLGRRDEPGKRMRTLLTLRLQAASVNVHHLELVDAGDHQTLVRDKERSWIVANISEGRLNISKRVQVKSFT</sequence>
<organism evidence="1 2">
    <name type="scientific">Candidatus Gottesmanbacteria bacterium GW2011_GWC2_39_8</name>
    <dbReference type="NCBI Taxonomy" id="1618450"/>
    <lineage>
        <taxon>Bacteria</taxon>
        <taxon>Candidatus Gottesmaniibacteriota</taxon>
    </lineage>
</organism>
<dbReference type="EMBL" id="LBXN01000071">
    <property type="protein sequence ID" value="KKR31399.1"/>
    <property type="molecule type" value="Genomic_DNA"/>
</dbReference>
<accession>A0A0G0PT96</accession>
<name>A0A0G0PT96_9BACT</name>
<dbReference type="AlphaFoldDB" id="A0A0G0PT96"/>
<evidence type="ECO:0000313" key="2">
    <source>
        <dbReference type="Proteomes" id="UP000034539"/>
    </source>
</evidence>